<keyword evidence="1" id="KW-1133">Transmembrane helix</keyword>
<dbReference type="Proteomes" id="UP000183487">
    <property type="component" value="Unassembled WGS sequence"/>
</dbReference>
<evidence type="ECO:0000313" key="2">
    <source>
        <dbReference type="EMBL" id="SDR35567.1"/>
    </source>
</evidence>
<evidence type="ECO:0000256" key="1">
    <source>
        <dbReference type="SAM" id="Phobius"/>
    </source>
</evidence>
<organism evidence="2 3">
    <name type="scientific">Paraburkholderia fungorum</name>
    <dbReference type="NCBI Taxonomy" id="134537"/>
    <lineage>
        <taxon>Bacteria</taxon>
        <taxon>Pseudomonadati</taxon>
        <taxon>Pseudomonadota</taxon>
        <taxon>Betaproteobacteria</taxon>
        <taxon>Burkholderiales</taxon>
        <taxon>Burkholderiaceae</taxon>
        <taxon>Paraburkholderia</taxon>
    </lineage>
</organism>
<reference evidence="3" key="1">
    <citation type="submission" date="2016-10" db="EMBL/GenBank/DDBJ databases">
        <authorList>
            <person name="Varghese N."/>
        </authorList>
    </citation>
    <scope>NUCLEOTIDE SEQUENCE [LARGE SCALE GENOMIC DNA]</scope>
    <source>
        <strain evidence="3">GAS106B</strain>
    </source>
</reference>
<keyword evidence="1" id="KW-0812">Transmembrane</keyword>
<accession>A0A1H1ICZ4</accession>
<protein>
    <submittedName>
        <fullName evidence="2">Uncharacterized protein</fullName>
    </submittedName>
</protein>
<name>A0A1H1ICZ4_9BURK</name>
<sequence length="69" mass="7675">MAGVSITSISIRAVMCIALRFNAIFAACSSARKRRFNDGLPEESSGRAPMGFKLVGQWRNAYQRKPRRA</sequence>
<dbReference type="AlphaFoldDB" id="A0A1H1ICZ4"/>
<evidence type="ECO:0000313" key="3">
    <source>
        <dbReference type="Proteomes" id="UP000183487"/>
    </source>
</evidence>
<dbReference type="EMBL" id="FNKP01000002">
    <property type="protein sequence ID" value="SDR35567.1"/>
    <property type="molecule type" value="Genomic_DNA"/>
</dbReference>
<feature type="transmembrane region" description="Helical" evidence="1">
    <location>
        <begin position="6"/>
        <end position="28"/>
    </location>
</feature>
<keyword evidence="3" id="KW-1185">Reference proteome</keyword>
<proteinExistence type="predicted"/>
<keyword evidence="1" id="KW-0472">Membrane</keyword>
<gene>
    <name evidence="2" type="ORF">SAMN05443245_5006</name>
</gene>